<dbReference type="SMART" id="SM00849">
    <property type="entry name" value="Lactamase_B"/>
    <property type="match status" value="1"/>
</dbReference>
<evidence type="ECO:0000256" key="3">
    <source>
        <dbReference type="ARBA" id="ARBA00014856"/>
    </source>
</evidence>
<evidence type="ECO:0000256" key="5">
    <source>
        <dbReference type="ARBA" id="ARBA00044690"/>
    </source>
</evidence>
<evidence type="ECO:0000256" key="6">
    <source>
        <dbReference type="ARBA" id="ARBA00045869"/>
    </source>
</evidence>
<evidence type="ECO:0000313" key="8">
    <source>
        <dbReference type="EnsemblMetazoa" id="CLYHEMP007821.1"/>
    </source>
</evidence>
<dbReference type="PANTHER" id="PTHR23200">
    <property type="entry name" value="METALLO-BETA-LACTAMASE DOMAIN-CONTAINING PROTEIN 1"/>
    <property type="match status" value="1"/>
</dbReference>
<protein>
    <recommendedName>
        <fullName evidence="3">Metallo-beta-lactamase domain-containing protein 1</fullName>
    </recommendedName>
    <alternativeName>
        <fullName evidence="4">Endoribonuclease MBLAC1</fullName>
    </alternativeName>
</protein>
<evidence type="ECO:0000313" key="9">
    <source>
        <dbReference type="Proteomes" id="UP000594262"/>
    </source>
</evidence>
<dbReference type="InterPro" id="IPR001279">
    <property type="entry name" value="Metallo-B-lactamas"/>
</dbReference>
<reference evidence="8" key="1">
    <citation type="submission" date="2021-01" db="UniProtKB">
        <authorList>
            <consortium name="EnsemblMetazoa"/>
        </authorList>
    </citation>
    <scope>IDENTIFICATION</scope>
</reference>
<dbReference type="PANTHER" id="PTHR23200:SF48">
    <property type="entry name" value="METALLO-BETA-LACTAMASE DOMAIN-CONTAINING PROTEIN 1"/>
    <property type="match status" value="1"/>
</dbReference>
<evidence type="ECO:0000259" key="7">
    <source>
        <dbReference type="SMART" id="SM00849"/>
    </source>
</evidence>
<sequence length="217" mass="23928">MSKIEILRTGYLYKGEDGIYHAASSCTLVRHPKMNVIVDPGGPWERQVILDAFKRTGLDCSDIDVVVGTHGHSDHVGNLNLFPTAKHIVGHDISIGDQFHSHDFKSGLTYTLVEGCLEVIPTPGQMFSGVSLIVLDSIDSGIVGICGDLFETNNDESFWPMFSENAALQLQSRNKLLSLCDYIIPGHSGMFSTRIKKTQCENNNNTQITTNYILNGR</sequence>
<evidence type="ECO:0000256" key="4">
    <source>
        <dbReference type="ARBA" id="ARBA00032988"/>
    </source>
</evidence>
<dbReference type="OrthoDB" id="10250730at2759"/>
<dbReference type="InterPro" id="IPR039344">
    <property type="entry name" value="MBLAC1"/>
</dbReference>
<comment type="function">
    <text evidence="6">Endoribonuclease that catalyzes the hydrolysis of histone-coding pre-mRNA 3'-end. Involved in histone pre-mRNA processing during the S-phase of the cell cycle, which is required for entering/progressing through S-phase. Cleaves histone pre-mRNA at a major and a minor cleavage site after the 5'-ACCCA-3' and the 5'-ACCCACA-3' sequence, respectively, and located downstream of the stem-loop. May require the presence of the HDE element located at the histone pre-RNA 3'-end to avoid non-specific cleavage.</text>
</comment>
<dbReference type="InterPro" id="IPR036866">
    <property type="entry name" value="RibonucZ/Hydroxyglut_hydro"/>
</dbReference>
<dbReference type="Pfam" id="PF00753">
    <property type="entry name" value="Lactamase_B"/>
    <property type="match status" value="1"/>
</dbReference>
<dbReference type="Gene3D" id="3.60.15.10">
    <property type="entry name" value="Ribonuclease Z/Hydroxyacylglutathione hydrolase-like"/>
    <property type="match status" value="1"/>
</dbReference>
<dbReference type="GeneID" id="136804434"/>
<accession>A0A7M5WKP9</accession>
<dbReference type="CDD" id="cd07711">
    <property type="entry name" value="MBLAC1-like_MBL-fold"/>
    <property type="match status" value="1"/>
</dbReference>
<name>A0A7M5WKP9_9CNID</name>
<dbReference type="SUPFAM" id="SSF56281">
    <property type="entry name" value="Metallo-hydrolase/oxidoreductase"/>
    <property type="match status" value="1"/>
</dbReference>
<proteinExistence type="predicted"/>
<evidence type="ECO:0000256" key="1">
    <source>
        <dbReference type="ARBA" id="ARBA00004514"/>
    </source>
</evidence>
<comment type="subunit">
    <text evidence="2">Homodimer.</text>
</comment>
<dbReference type="Proteomes" id="UP000594262">
    <property type="component" value="Unplaced"/>
</dbReference>
<dbReference type="EnsemblMetazoa" id="CLYHEMT007821.1">
    <property type="protein sequence ID" value="CLYHEMP007821.1"/>
    <property type="gene ID" value="CLYHEMG007821"/>
</dbReference>
<keyword evidence="9" id="KW-1185">Reference proteome</keyword>
<comment type="subcellular location">
    <subcellularLocation>
        <location evidence="1">Cytoplasm</location>
        <location evidence="1">Cytosol</location>
    </subcellularLocation>
</comment>
<dbReference type="AlphaFoldDB" id="A0A7M5WKP9"/>
<dbReference type="RefSeq" id="XP_066917245.1">
    <property type="nucleotide sequence ID" value="XM_067061144.1"/>
</dbReference>
<feature type="domain" description="Metallo-beta-lactamase" evidence="7">
    <location>
        <begin position="23"/>
        <end position="187"/>
    </location>
</feature>
<dbReference type="GO" id="GO:0005829">
    <property type="term" value="C:cytosol"/>
    <property type="evidence" value="ECO:0007669"/>
    <property type="project" value="UniProtKB-SubCell"/>
</dbReference>
<comment type="catalytic activity">
    <reaction evidence="5">
        <text>a ribonucleotidyl-ribonucleotide-RNA + H2O = a 3'-end ribonucleotide-RNA + a 5'-end 5'-phospho-ribonucleoside-RNA + H(+)</text>
        <dbReference type="Rhea" id="RHEA:68096"/>
        <dbReference type="Rhea" id="RHEA-COMP:15179"/>
        <dbReference type="Rhea" id="RHEA-COMP:17355"/>
        <dbReference type="Rhea" id="RHEA-COMP:17428"/>
        <dbReference type="ChEBI" id="CHEBI:15377"/>
        <dbReference type="ChEBI" id="CHEBI:15378"/>
        <dbReference type="ChEBI" id="CHEBI:74896"/>
        <dbReference type="ChEBI" id="CHEBI:138282"/>
        <dbReference type="ChEBI" id="CHEBI:173118"/>
    </reaction>
    <physiologicalReaction direction="left-to-right" evidence="5">
        <dbReference type="Rhea" id="RHEA:68097"/>
    </physiologicalReaction>
</comment>
<organism evidence="8 9">
    <name type="scientific">Clytia hemisphaerica</name>
    <dbReference type="NCBI Taxonomy" id="252671"/>
    <lineage>
        <taxon>Eukaryota</taxon>
        <taxon>Metazoa</taxon>
        <taxon>Cnidaria</taxon>
        <taxon>Hydrozoa</taxon>
        <taxon>Hydroidolina</taxon>
        <taxon>Leptothecata</taxon>
        <taxon>Obeliida</taxon>
        <taxon>Clytiidae</taxon>
        <taxon>Clytia</taxon>
    </lineage>
</organism>
<evidence type="ECO:0000256" key="2">
    <source>
        <dbReference type="ARBA" id="ARBA00011738"/>
    </source>
</evidence>